<dbReference type="AlphaFoldDB" id="A0A7C9F0X4"/>
<organism evidence="1">
    <name type="scientific">Opuntia streptacantha</name>
    <name type="common">Prickly pear cactus</name>
    <name type="synonym">Opuntia cardona</name>
    <dbReference type="NCBI Taxonomy" id="393608"/>
    <lineage>
        <taxon>Eukaryota</taxon>
        <taxon>Viridiplantae</taxon>
        <taxon>Streptophyta</taxon>
        <taxon>Embryophyta</taxon>
        <taxon>Tracheophyta</taxon>
        <taxon>Spermatophyta</taxon>
        <taxon>Magnoliopsida</taxon>
        <taxon>eudicotyledons</taxon>
        <taxon>Gunneridae</taxon>
        <taxon>Pentapetalae</taxon>
        <taxon>Caryophyllales</taxon>
        <taxon>Cactineae</taxon>
        <taxon>Cactaceae</taxon>
        <taxon>Opuntioideae</taxon>
        <taxon>Opuntia</taxon>
    </lineage>
</organism>
<proteinExistence type="predicted"/>
<accession>A0A7C9F0X4</accession>
<sequence length="125" mass="13815">MEYAISLFISLEPFHLSFKVGLFVLTMIFSSTQSCNTLVADESLAYLTCWGAWRNIGVKSGLALIPLVMRPLPSPQKTSLMKCTALPFINPEPSHLSSNVGLFVLTVTLSCISHYVDIQQNDKGY</sequence>
<reference evidence="1" key="2">
    <citation type="submission" date="2020-07" db="EMBL/GenBank/DDBJ databases">
        <authorList>
            <person name="Vera ALvarez R."/>
            <person name="Arias-Moreno D.M."/>
            <person name="Jimenez-Jacinto V."/>
            <person name="Jimenez-Bremont J.F."/>
            <person name="Swaminathan K."/>
            <person name="Moose S.P."/>
            <person name="Guerrero-Gonzalez M.L."/>
            <person name="Marino-Ramirez L."/>
            <person name="Landsman D."/>
            <person name="Rodriguez-Kessler M."/>
            <person name="Delgado-Sanchez P."/>
        </authorList>
    </citation>
    <scope>NUCLEOTIDE SEQUENCE</scope>
    <source>
        <tissue evidence="1">Cladode</tissue>
    </source>
</reference>
<dbReference type="EMBL" id="GISG01273820">
    <property type="protein sequence ID" value="MBA4677105.1"/>
    <property type="molecule type" value="Transcribed_RNA"/>
</dbReference>
<reference evidence="1" key="1">
    <citation type="journal article" date="2013" name="J. Plant Res.">
        <title>Effect of fungi and light on seed germination of three Opuntia species from semiarid lands of central Mexico.</title>
        <authorList>
            <person name="Delgado-Sanchez P."/>
            <person name="Jimenez-Bremont J.F."/>
            <person name="Guerrero-Gonzalez Mde L."/>
            <person name="Flores J."/>
        </authorList>
    </citation>
    <scope>NUCLEOTIDE SEQUENCE</scope>
    <source>
        <tissue evidence="1">Cladode</tissue>
    </source>
</reference>
<name>A0A7C9F0X4_OPUST</name>
<protein>
    <submittedName>
        <fullName evidence="1">Uncharacterized protein</fullName>
    </submittedName>
</protein>
<evidence type="ECO:0000313" key="1">
    <source>
        <dbReference type="EMBL" id="MBA4677105.1"/>
    </source>
</evidence>